<dbReference type="Pfam" id="PF01966">
    <property type="entry name" value="HD"/>
    <property type="match status" value="1"/>
</dbReference>
<dbReference type="Gene3D" id="1.10.3210.10">
    <property type="entry name" value="Hypothetical protein af1432"/>
    <property type="match status" value="1"/>
</dbReference>
<protein>
    <submittedName>
        <fullName evidence="3">HD domain</fullName>
    </submittedName>
</protein>
<dbReference type="Proteomes" id="UP000008804">
    <property type="component" value="Chromosome"/>
</dbReference>
<keyword evidence="4" id="KW-1185">Reference proteome</keyword>
<dbReference type="HOGENOM" id="CLU_1746906_0_0_9"/>
<evidence type="ECO:0000313" key="3">
    <source>
        <dbReference type="EMBL" id="CBK98081.1"/>
    </source>
</evidence>
<sequence length="149" mass="17008">MAKHMTLEERKVLEARYNAGQSVPGIANAMGFSFSTIYKELKRGDTGKMDMLTAALLHDVCKAGKYIAKPEGGYRYRDNRMLGHGEESVILIQHWMYLTEKEMLAIRWHMGAYTGQQDWETLSKVYDSCPEALCIHMADMIATHIMEVE</sequence>
<dbReference type="eggNOG" id="COG2826">
    <property type="taxonomic scope" value="Bacteria"/>
</dbReference>
<evidence type="ECO:0000259" key="2">
    <source>
        <dbReference type="Pfam" id="PF13936"/>
    </source>
</evidence>
<dbReference type="Pfam" id="PF13936">
    <property type="entry name" value="HTH_38"/>
    <property type="match status" value="1"/>
</dbReference>
<proteinExistence type="predicted"/>
<organism evidence="3 4">
    <name type="scientific">Faecalibacterium prausnitzii L2-6</name>
    <dbReference type="NCBI Taxonomy" id="718252"/>
    <lineage>
        <taxon>Bacteria</taxon>
        <taxon>Bacillati</taxon>
        <taxon>Bacillota</taxon>
        <taxon>Clostridia</taxon>
        <taxon>Eubacteriales</taxon>
        <taxon>Oscillospiraceae</taxon>
        <taxon>Faecalibacterium</taxon>
    </lineage>
</organism>
<accession>D4K3I8</accession>
<dbReference type="eggNOG" id="COG1713">
    <property type="taxonomic scope" value="Bacteria"/>
</dbReference>
<dbReference type="RefSeq" id="WP_015563837.1">
    <property type="nucleotide sequence ID" value="NC_021042.1"/>
</dbReference>
<reference evidence="3 4" key="1">
    <citation type="submission" date="2010-03" db="EMBL/GenBank/DDBJ databases">
        <title>The genome sequence of Faecalibacterium prausnitzii L2/6.</title>
        <authorList>
            <consortium name="metaHIT consortium -- http://www.metahit.eu/"/>
            <person name="Pajon A."/>
            <person name="Turner K."/>
            <person name="Parkhill J."/>
            <person name="Duncan S."/>
            <person name="Flint H."/>
        </authorList>
    </citation>
    <scope>NUCLEOTIDE SEQUENCE [LARGE SCALE GENOMIC DNA]</scope>
    <source>
        <strain evidence="4">L2-6</strain>
    </source>
</reference>
<evidence type="ECO:0000313" key="4">
    <source>
        <dbReference type="Proteomes" id="UP000008804"/>
    </source>
</evidence>
<reference evidence="3 4" key="2">
    <citation type="submission" date="2010-03" db="EMBL/GenBank/DDBJ databases">
        <authorList>
            <person name="Pajon A."/>
        </authorList>
    </citation>
    <scope>NUCLEOTIDE SEQUENCE [LARGE SCALE GENOMIC DNA]</scope>
    <source>
        <strain evidence="4">L2-6</strain>
    </source>
</reference>
<dbReference type="STRING" id="718252.FP2_04310"/>
<dbReference type="AlphaFoldDB" id="D4K3I8"/>
<evidence type="ECO:0000259" key="1">
    <source>
        <dbReference type="Pfam" id="PF01966"/>
    </source>
</evidence>
<name>D4K3I8_9FIRM</name>
<feature type="domain" description="HD" evidence="1">
    <location>
        <begin position="51"/>
        <end position="141"/>
    </location>
</feature>
<feature type="domain" description="Transposase IS30-like HTH" evidence="2">
    <location>
        <begin position="3"/>
        <end position="44"/>
    </location>
</feature>
<dbReference type="KEGG" id="fpr:FP2_04310"/>
<dbReference type="EMBL" id="FP929045">
    <property type="protein sequence ID" value="CBK98081.1"/>
    <property type="molecule type" value="Genomic_DNA"/>
</dbReference>
<dbReference type="PATRIC" id="fig|718252.3.peg.1640"/>
<dbReference type="BioCyc" id="FPRA718252:G1375-356-MONOMER"/>
<gene>
    <name evidence="3" type="ORF">FP2_04310</name>
</gene>
<dbReference type="SUPFAM" id="SSF109604">
    <property type="entry name" value="HD-domain/PDEase-like"/>
    <property type="match status" value="1"/>
</dbReference>
<dbReference type="InterPro" id="IPR006674">
    <property type="entry name" value="HD_domain"/>
</dbReference>
<dbReference type="InterPro" id="IPR025246">
    <property type="entry name" value="IS30-like_HTH"/>
</dbReference>